<dbReference type="AlphaFoldDB" id="A0A8J2JNU0"/>
<dbReference type="CDD" id="cd22325">
    <property type="entry name" value="ERCC1_C-like"/>
    <property type="match status" value="1"/>
</dbReference>
<dbReference type="GO" id="GO:0003697">
    <property type="term" value="F:single-stranded DNA binding"/>
    <property type="evidence" value="ECO:0007669"/>
    <property type="project" value="TreeGrafter"/>
</dbReference>
<comment type="subcellular location">
    <subcellularLocation>
        <location evidence="1">Nucleus</location>
    </subcellularLocation>
</comment>
<dbReference type="Proteomes" id="UP000708208">
    <property type="component" value="Unassembled WGS sequence"/>
</dbReference>
<keyword evidence="10" id="KW-1185">Reference proteome</keyword>
<keyword evidence="4" id="KW-0238">DNA-binding</keyword>
<comment type="caution">
    <text evidence="9">The sequence shown here is derived from an EMBL/GenBank/DDBJ whole genome shotgun (WGS) entry which is preliminary data.</text>
</comment>
<evidence type="ECO:0000256" key="3">
    <source>
        <dbReference type="ARBA" id="ARBA00022763"/>
    </source>
</evidence>
<dbReference type="GO" id="GO:0006312">
    <property type="term" value="P:mitotic recombination"/>
    <property type="evidence" value="ECO:0007669"/>
    <property type="project" value="TreeGrafter"/>
</dbReference>
<dbReference type="Pfam" id="PF03834">
    <property type="entry name" value="Rad10"/>
    <property type="match status" value="1"/>
</dbReference>
<evidence type="ECO:0000256" key="1">
    <source>
        <dbReference type="ARBA" id="ARBA00004123"/>
    </source>
</evidence>
<dbReference type="GO" id="GO:0003684">
    <property type="term" value="F:damaged DNA binding"/>
    <property type="evidence" value="ECO:0007669"/>
    <property type="project" value="InterPro"/>
</dbReference>
<organism evidence="9 10">
    <name type="scientific">Allacma fusca</name>
    <dbReference type="NCBI Taxonomy" id="39272"/>
    <lineage>
        <taxon>Eukaryota</taxon>
        <taxon>Metazoa</taxon>
        <taxon>Ecdysozoa</taxon>
        <taxon>Arthropoda</taxon>
        <taxon>Hexapoda</taxon>
        <taxon>Collembola</taxon>
        <taxon>Symphypleona</taxon>
        <taxon>Sminthuridae</taxon>
        <taxon>Allacma</taxon>
    </lineage>
</organism>
<dbReference type="PANTHER" id="PTHR12749">
    <property type="entry name" value="EXCISION REPAIR CROSS-COMPLEMENTING 1 ERCC1"/>
    <property type="match status" value="1"/>
</dbReference>
<dbReference type="GO" id="GO:0070914">
    <property type="term" value="P:UV-damage excision repair"/>
    <property type="evidence" value="ECO:0007669"/>
    <property type="project" value="TreeGrafter"/>
</dbReference>
<sequence length="253" mass="27930">MCQDCRSSSDIRMDTYSLSSDFGDSTVPVSSGAESTGQTEPCTSSSVSSAAVGKNSVLVNPRQRGNPVLKFIRNVPWEYSEVIPDYVMGASTCALFLSVRYHNLHPDYVHERLKELKKAYALRVLLVQIDVPDPYPILKSLTHIGILAELTLIPTNSAEEAGRIIENYKIYENKPPDMIKEQKDPGLLQQVIDALTSIRSVNKTDAMTLLSVFGSLAHLLKADLETISICPGIGPKKAQLIYLSLREKFTLSK</sequence>
<name>A0A8J2JNU0_9HEXA</name>
<evidence type="ECO:0000256" key="2">
    <source>
        <dbReference type="ARBA" id="ARBA00008283"/>
    </source>
</evidence>
<evidence type="ECO:0000259" key="8">
    <source>
        <dbReference type="Pfam" id="PF03834"/>
    </source>
</evidence>
<evidence type="ECO:0000256" key="4">
    <source>
        <dbReference type="ARBA" id="ARBA00023125"/>
    </source>
</evidence>
<dbReference type="GO" id="GO:0000110">
    <property type="term" value="C:nucleotide-excision repair factor 1 complex"/>
    <property type="evidence" value="ECO:0007669"/>
    <property type="project" value="TreeGrafter"/>
</dbReference>
<feature type="region of interest" description="Disordered" evidence="7">
    <location>
        <begin position="25"/>
        <end position="47"/>
    </location>
</feature>
<reference evidence="9" key="1">
    <citation type="submission" date="2021-06" db="EMBL/GenBank/DDBJ databases">
        <authorList>
            <person name="Hodson N. C."/>
            <person name="Mongue J. A."/>
            <person name="Jaron S. K."/>
        </authorList>
    </citation>
    <scope>NUCLEOTIDE SEQUENCE</scope>
</reference>
<dbReference type="NCBIfam" id="TIGR00597">
    <property type="entry name" value="rad10"/>
    <property type="match status" value="1"/>
</dbReference>
<evidence type="ECO:0000313" key="9">
    <source>
        <dbReference type="EMBL" id="CAG7723626.1"/>
    </source>
</evidence>
<accession>A0A8J2JNU0</accession>
<dbReference type="InterPro" id="IPR004579">
    <property type="entry name" value="ERCC1/RAD10/SWI10"/>
</dbReference>
<dbReference type="GO" id="GO:0070522">
    <property type="term" value="C:ERCC4-ERCC1 complex"/>
    <property type="evidence" value="ECO:0007669"/>
    <property type="project" value="TreeGrafter"/>
</dbReference>
<dbReference type="FunFam" id="3.40.50.10130:FF:000001">
    <property type="entry name" value="DNA excision repair protein ERCC-1"/>
    <property type="match status" value="1"/>
</dbReference>
<feature type="domain" description="ERCC1-like central" evidence="8">
    <location>
        <begin position="57"/>
        <end position="169"/>
    </location>
</feature>
<dbReference type="PANTHER" id="PTHR12749:SF0">
    <property type="entry name" value="DNA EXCISION REPAIR PROTEIN ERCC-1"/>
    <property type="match status" value="1"/>
</dbReference>
<evidence type="ECO:0000256" key="5">
    <source>
        <dbReference type="ARBA" id="ARBA00023204"/>
    </source>
</evidence>
<protein>
    <recommendedName>
        <fullName evidence="8">ERCC1-like central domain-containing protein</fullName>
    </recommendedName>
</protein>
<gene>
    <name evidence="9" type="ORF">AFUS01_LOCUS12703</name>
</gene>
<comment type="similarity">
    <text evidence="2">Belongs to the ERCC1/RAD10/SWI10 family.</text>
</comment>
<dbReference type="GO" id="GO:0006302">
    <property type="term" value="P:double-strand break repair"/>
    <property type="evidence" value="ECO:0007669"/>
    <property type="project" value="UniProtKB-ARBA"/>
</dbReference>
<evidence type="ECO:0000256" key="6">
    <source>
        <dbReference type="ARBA" id="ARBA00023242"/>
    </source>
</evidence>
<evidence type="ECO:0000313" key="10">
    <source>
        <dbReference type="Proteomes" id="UP000708208"/>
    </source>
</evidence>
<dbReference type="InterPro" id="IPR047260">
    <property type="entry name" value="ERCC1-like_central_dom"/>
</dbReference>
<keyword evidence="3" id="KW-0227">DNA damage</keyword>
<dbReference type="OrthoDB" id="10262814at2759"/>
<dbReference type="EMBL" id="CAJVCH010101077">
    <property type="protein sequence ID" value="CAG7723626.1"/>
    <property type="molecule type" value="Genomic_DNA"/>
</dbReference>
<dbReference type="Pfam" id="PF14520">
    <property type="entry name" value="HHH_5"/>
    <property type="match status" value="1"/>
</dbReference>
<keyword evidence="5" id="KW-0234">DNA repair</keyword>
<proteinExistence type="inferred from homology"/>
<keyword evidence="6" id="KW-0539">Nucleus</keyword>
<evidence type="ECO:0000256" key="7">
    <source>
        <dbReference type="SAM" id="MobiDB-lite"/>
    </source>
</evidence>